<dbReference type="PANTHER" id="PTHR10695">
    <property type="entry name" value="DEPHOSPHO-COA KINASE-RELATED"/>
    <property type="match status" value="1"/>
</dbReference>
<reference evidence="4 5" key="1">
    <citation type="submission" date="2019-07" db="EMBL/GenBank/DDBJ databases">
        <authorList>
            <person name="Jastrzebski P J."/>
            <person name="Paukszto L."/>
            <person name="Jastrzebski P J."/>
        </authorList>
    </citation>
    <scope>NUCLEOTIDE SEQUENCE [LARGE SCALE GENOMIC DNA]</scope>
    <source>
        <strain evidence="4 5">WMS-il1</strain>
    </source>
</reference>
<dbReference type="GO" id="GO:0004140">
    <property type="term" value="F:dephospho-CoA kinase activity"/>
    <property type="evidence" value="ECO:0007669"/>
    <property type="project" value="InterPro"/>
</dbReference>
<dbReference type="InterPro" id="IPR004821">
    <property type="entry name" value="Cyt_trans-like"/>
</dbReference>
<feature type="domain" description="Cytidyltransferase-like" evidence="3">
    <location>
        <begin position="44"/>
        <end position="192"/>
    </location>
</feature>
<proteinExistence type="predicted"/>
<dbReference type="Gene3D" id="3.40.50.620">
    <property type="entry name" value="HUPs"/>
    <property type="match status" value="1"/>
</dbReference>
<dbReference type="Pfam" id="PF01467">
    <property type="entry name" value="CTP_transf_like"/>
    <property type="match status" value="1"/>
</dbReference>
<keyword evidence="2" id="KW-0067">ATP-binding</keyword>
<evidence type="ECO:0000313" key="5">
    <source>
        <dbReference type="Proteomes" id="UP000321570"/>
    </source>
</evidence>
<evidence type="ECO:0000256" key="2">
    <source>
        <dbReference type="ARBA" id="ARBA00022840"/>
    </source>
</evidence>
<dbReference type="SUPFAM" id="SSF52374">
    <property type="entry name" value="Nucleotidylyl transferase"/>
    <property type="match status" value="1"/>
</dbReference>
<dbReference type="InterPro" id="IPR014729">
    <property type="entry name" value="Rossmann-like_a/b/a_fold"/>
</dbReference>
<dbReference type="PANTHER" id="PTHR10695:SF46">
    <property type="entry name" value="BIFUNCTIONAL COENZYME A SYNTHASE-RELATED"/>
    <property type="match status" value="1"/>
</dbReference>
<organism evidence="4 5">
    <name type="scientific">Hymenolepis diminuta</name>
    <name type="common">Rat tapeworm</name>
    <dbReference type="NCBI Taxonomy" id="6216"/>
    <lineage>
        <taxon>Eukaryota</taxon>
        <taxon>Metazoa</taxon>
        <taxon>Spiralia</taxon>
        <taxon>Lophotrochozoa</taxon>
        <taxon>Platyhelminthes</taxon>
        <taxon>Cestoda</taxon>
        <taxon>Eucestoda</taxon>
        <taxon>Cyclophyllidea</taxon>
        <taxon>Hymenolepididae</taxon>
        <taxon>Hymenolepis</taxon>
    </lineage>
</organism>
<dbReference type="Proteomes" id="UP000321570">
    <property type="component" value="Unassembled WGS sequence"/>
</dbReference>
<feature type="non-terminal residue" evidence="4">
    <location>
        <position position="1"/>
    </location>
</feature>
<dbReference type="InterPro" id="IPR027417">
    <property type="entry name" value="P-loop_NTPase"/>
</dbReference>
<gene>
    <name evidence="4" type="ORF">WMSIL1_LOCUS6329</name>
</gene>
<dbReference type="SUPFAM" id="SSF52540">
    <property type="entry name" value="P-loop containing nucleoside triphosphate hydrolases"/>
    <property type="match status" value="1"/>
</dbReference>
<sequence>DDRSNEILTRVKQIDGSFDLNKILVDSAQIFKHPKINTFQSVCLGGTFDVLHNGHRLLLTLSAMLAERRLLVGVTDNCLLKGKILAPLIQTRECRAIAVKNLLQMIGFDVNKLEVFFLTDPFGPPAYQPDFDCIVASAETVGACEKINQMRSDKGLPLLHIEKVEFVEGRRKEALLPKDYTESKISSSSLRMNLLGRYLLKECREKLQPKGKTWIVGLTGCIASGKSSILRLLQDSVGDLIRVIDADHLLKLFCNQIQENCKSLRAYFALETVKQLDASFDIDTCEKTAILSKIQSEIDLVLSETRSKQSAIFLEGSLLFKVGLNDLCDEVWTVYIPRSVALSRIAKRWDMELGEEIVKHSSGLEVDWWTPCQRDSGHGPIGQSSVVFCTLWEEEFTRKQVKRAWKYFRQRLL</sequence>
<accession>A0A564YHS4</accession>
<evidence type="ECO:0000313" key="4">
    <source>
        <dbReference type="EMBL" id="VUZ46815.1"/>
    </source>
</evidence>
<dbReference type="GO" id="GO:0005524">
    <property type="term" value="F:ATP binding"/>
    <property type="evidence" value="ECO:0007669"/>
    <property type="project" value="UniProtKB-KW"/>
</dbReference>
<dbReference type="GO" id="GO:0015937">
    <property type="term" value="P:coenzyme A biosynthetic process"/>
    <property type="evidence" value="ECO:0007669"/>
    <property type="project" value="InterPro"/>
</dbReference>
<dbReference type="Gene3D" id="3.40.50.300">
    <property type="entry name" value="P-loop containing nucleotide triphosphate hydrolases"/>
    <property type="match status" value="1"/>
</dbReference>
<name>A0A564YHS4_HYMDI</name>
<keyword evidence="5" id="KW-1185">Reference proteome</keyword>
<dbReference type="EMBL" id="CABIJS010000222">
    <property type="protein sequence ID" value="VUZ46815.1"/>
    <property type="molecule type" value="Genomic_DNA"/>
</dbReference>
<dbReference type="InterPro" id="IPR001977">
    <property type="entry name" value="Depp_CoAkinase"/>
</dbReference>
<dbReference type="Pfam" id="PF01121">
    <property type="entry name" value="CoaE"/>
    <property type="match status" value="1"/>
</dbReference>
<keyword evidence="1" id="KW-0547">Nucleotide-binding</keyword>
<dbReference type="AlphaFoldDB" id="A0A564YHS4"/>
<evidence type="ECO:0000259" key="3">
    <source>
        <dbReference type="Pfam" id="PF01467"/>
    </source>
</evidence>
<evidence type="ECO:0000256" key="1">
    <source>
        <dbReference type="ARBA" id="ARBA00022741"/>
    </source>
</evidence>
<protein>
    <recommendedName>
        <fullName evidence="3">Cytidyltransferase-like domain-containing protein</fullName>
    </recommendedName>
</protein>